<gene>
    <name evidence="3" type="ORF">LRS13_02160</name>
</gene>
<dbReference type="SMART" id="SM00267">
    <property type="entry name" value="GGDEF"/>
    <property type="match status" value="1"/>
</dbReference>
<accession>A0ABY5PI58</accession>
<dbReference type="RefSeq" id="WP_353864845.1">
    <property type="nucleotide sequence ID" value="NZ_CP088295.1"/>
</dbReference>
<keyword evidence="1" id="KW-0472">Membrane</keyword>
<reference evidence="4" key="1">
    <citation type="submission" date="2021-11" db="EMBL/GenBank/DDBJ databases">
        <title>Cultivation dependent microbiological survey of springs from the worlds oldest radium mine currently devoted to the extraction of radon-saturated water.</title>
        <authorList>
            <person name="Kapinusova G."/>
            <person name="Smrhova T."/>
            <person name="Strejcek M."/>
            <person name="Suman J."/>
            <person name="Jani K."/>
            <person name="Pajer P."/>
            <person name="Uhlik O."/>
        </authorList>
    </citation>
    <scope>NUCLEOTIDE SEQUENCE [LARGE SCALE GENOMIC DNA]</scope>
    <source>
        <strain evidence="4">J379</strain>
    </source>
</reference>
<protein>
    <submittedName>
        <fullName evidence="3">GGDEF domain-containing protein</fullName>
    </submittedName>
</protein>
<keyword evidence="1" id="KW-1133">Transmembrane helix</keyword>
<dbReference type="InterPro" id="IPR000160">
    <property type="entry name" value="GGDEF_dom"/>
</dbReference>
<proteinExistence type="predicted"/>
<sequence>MLLVPALFTVAGGVAAILAIERVRDTARHQGTVAAVAHANATQARQAALALNGIAFLIGARNTAGPDTLGPGLAQIASRATAQHRTLVALAGDDADAQAALRASAASRNAALLALSPPITRDGLQRAGGSLGSAAGVLDALSQDAAAKERAADDRAKRVTVIALALAVLVVTACWWAFLALAGRMQRRHVDLLRHLADHDPLTGLGNRRALGAAAAALGDTSAALAMCDLDGFKTFNDRFGHVAGDALLRRVAERLAIVGSDAGARAFRLGGDEFCVLAPGIDPARLAELCRAALTDEGDGHRITASVGTAQLPDDGDLRGALLVADGRLYEVKRARYLSDPSADRRNAPRERTG</sequence>
<keyword evidence="4" id="KW-1185">Reference proteome</keyword>
<keyword evidence="1" id="KW-0812">Transmembrane</keyword>
<evidence type="ECO:0000259" key="2">
    <source>
        <dbReference type="PROSITE" id="PS50887"/>
    </source>
</evidence>
<organism evidence="3 4">
    <name type="scientific">Svornostia abyssi</name>
    <dbReference type="NCBI Taxonomy" id="2898438"/>
    <lineage>
        <taxon>Bacteria</taxon>
        <taxon>Bacillati</taxon>
        <taxon>Actinomycetota</taxon>
        <taxon>Thermoleophilia</taxon>
        <taxon>Solirubrobacterales</taxon>
        <taxon>Baekduiaceae</taxon>
        <taxon>Svornostia</taxon>
    </lineage>
</organism>
<dbReference type="Pfam" id="PF00990">
    <property type="entry name" value="GGDEF"/>
    <property type="match status" value="1"/>
</dbReference>
<feature type="domain" description="GGDEF" evidence="2">
    <location>
        <begin position="221"/>
        <end position="342"/>
    </location>
</feature>
<dbReference type="InterPro" id="IPR050469">
    <property type="entry name" value="Diguanylate_Cyclase"/>
</dbReference>
<dbReference type="PANTHER" id="PTHR45138:SF9">
    <property type="entry name" value="DIGUANYLATE CYCLASE DGCM-RELATED"/>
    <property type="match status" value="1"/>
</dbReference>
<feature type="transmembrane region" description="Helical" evidence="1">
    <location>
        <begin position="159"/>
        <end position="182"/>
    </location>
</feature>
<dbReference type="SUPFAM" id="SSF55073">
    <property type="entry name" value="Nucleotide cyclase"/>
    <property type="match status" value="1"/>
</dbReference>
<dbReference type="InterPro" id="IPR043128">
    <property type="entry name" value="Rev_trsase/Diguanyl_cyclase"/>
</dbReference>
<dbReference type="Gene3D" id="3.30.70.270">
    <property type="match status" value="1"/>
</dbReference>
<dbReference type="PROSITE" id="PS50887">
    <property type="entry name" value="GGDEF"/>
    <property type="match status" value="1"/>
</dbReference>
<dbReference type="Proteomes" id="UP001058860">
    <property type="component" value="Chromosome"/>
</dbReference>
<name>A0ABY5PI58_9ACTN</name>
<evidence type="ECO:0000313" key="3">
    <source>
        <dbReference type="EMBL" id="UUY04359.1"/>
    </source>
</evidence>
<evidence type="ECO:0000256" key="1">
    <source>
        <dbReference type="SAM" id="Phobius"/>
    </source>
</evidence>
<dbReference type="PANTHER" id="PTHR45138">
    <property type="entry name" value="REGULATORY COMPONENTS OF SENSORY TRANSDUCTION SYSTEM"/>
    <property type="match status" value="1"/>
</dbReference>
<dbReference type="CDD" id="cd01949">
    <property type="entry name" value="GGDEF"/>
    <property type="match status" value="1"/>
</dbReference>
<dbReference type="InterPro" id="IPR029787">
    <property type="entry name" value="Nucleotide_cyclase"/>
</dbReference>
<evidence type="ECO:0000313" key="4">
    <source>
        <dbReference type="Proteomes" id="UP001058860"/>
    </source>
</evidence>
<dbReference type="EMBL" id="CP088295">
    <property type="protein sequence ID" value="UUY04359.1"/>
    <property type="molecule type" value="Genomic_DNA"/>
</dbReference>
<dbReference type="NCBIfam" id="TIGR00254">
    <property type="entry name" value="GGDEF"/>
    <property type="match status" value="1"/>
</dbReference>